<evidence type="ECO:0000259" key="9">
    <source>
        <dbReference type="Pfam" id="PF04535"/>
    </source>
</evidence>
<gene>
    <name evidence="10" type="ORF">O6P43_016530</name>
</gene>
<dbReference type="Proteomes" id="UP001163823">
    <property type="component" value="Chromosome 7"/>
</dbReference>
<evidence type="ECO:0000256" key="2">
    <source>
        <dbReference type="ARBA" id="ARBA00007651"/>
    </source>
</evidence>
<feature type="transmembrane region" description="Helical" evidence="8">
    <location>
        <begin position="57"/>
        <end position="78"/>
    </location>
</feature>
<sequence>MASNKHGDWREFDKYEEYRYLLAMGILATIYTGLQAWRQIQELSTGKRLFQQRPSALVDFFGDQIMAYLLISAASSAVPLTNRMREGADNFFTDSSAASISMGFLAFFCLALSAMISGYNLSTQSYI</sequence>
<comment type="similarity">
    <text evidence="2 8">Belongs to the Casparian strip membrane proteins (CASP) family.</text>
</comment>
<reference evidence="10" key="1">
    <citation type="journal article" date="2023" name="Science">
        <title>Elucidation of the pathway for biosynthesis of saponin adjuvants from the soapbark tree.</title>
        <authorList>
            <person name="Reed J."/>
            <person name="Orme A."/>
            <person name="El-Demerdash A."/>
            <person name="Owen C."/>
            <person name="Martin L.B.B."/>
            <person name="Misra R.C."/>
            <person name="Kikuchi S."/>
            <person name="Rejzek M."/>
            <person name="Martin A.C."/>
            <person name="Harkess A."/>
            <person name="Leebens-Mack J."/>
            <person name="Louveau T."/>
            <person name="Stephenson M.J."/>
            <person name="Osbourn A."/>
        </authorList>
    </citation>
    <scope>NUCLEOTIDE SEQUENCE</scope>
    <source>
        <strain evidence="10">S10</strain>
    </source>
</reference>
<dbReference type="InterPro" id="IPR006702">
    <property type="entry name" value="CASP_dom"/>
</dbReference>
<keyword evidence="6 8" id="KW-1133">Transmembrane helix</keyword>
<evidence type="ECO:0000313" key="11">
    <source>
        <dbReference type="Proteomes" id="UP001163823"/>
    </source>
</evidence>
<keyword evidence="11" id="KW-1185">Reference proteome</keyword>
<keyword evidence="4 8" id="KW-1003">Cell membrane</keyword>
<feature type="transmembrane region" description="Helical" evidence="8">
    <location>
        <begin position="98"/>
        <end position="121"/>
    </location>
</feature>
<evidence type="ECO:0000256" key="6">
    <source>
        <dbReference type="ARBA" id="ARBA00022989"/>
    </source>
</evidence>
<comment type="caution">
    <text evidence="8">Lacks conserved residue(s) required for the propagation of feature annotation.</text>
</comment>
<evidence type="ECO:0000313" key="10">
    <source>
        <dbReference type="EMBL" id="KAJ7961148.1"/>
    </source>
</evidence>
<comment type="subunit">
    <text evidence="3 8">Homodimer and heterodimers.</text>
</comment>
<dbReference type="EMBL" id="JARAOO010000007">
    <property type="protein sequence ID" value="KAJ7961148.1"/>
    <property type="molecule type" value="Genomic_DNA"/>
</dbReference>
<dbReference type="PANTHER" id="PTHR33573:SF57">
    <property type="entry name" value="CASP-LIKE PROTEIN 4B1"/>
    <property type="match status" value="1"/>
</dbReference>
<dbReference type="AlphaFoldDB" id="A0AAD7LN59"/>
<evidence type="ECO:0000256" key="7">
    <source>
        <dbReference type="ARBA" id="ARBA00023136"/>
    </source>
</evidence>
<evidence type="ECO:0000256" key="3">
    <source>
        <dbReference type="ARBA" id="ARBA00011489"/>
    </source>
</evidence>
<name>A0AAD7LN59_QUISA</name>
<dbReference type="PANTHER" id="PTHR33573">
    <property type="entry name" value="CASP-LIKE PROTEIN 4A4"/>
    <property type="match status" value="1"/>
</dbReference>
<organism evidence="10 11">
    <name type="scientific">Quillaja saponaria</name>
    <name type="common">Soap bark tree</name>
    <dbReference type="NCBI Taxonomy" id="32244"/>
    <lineage>
        <taxon>Eukaryota</taxon>
        <taxon>Viridiplantae</taxon>
        <taxon>Streptophyta</taxon>
        <taxon>Embryophyta</taxon>
        <taxon>Tracheophyta</taxon>
        <taxon>Spermatophyta</taxon>
        <taxon>Magnoliopsida</taxon>
        <taxon>eudicotyledons</taxon>
        <taxon>Gunneridae</taxon>
        <taxon>Pentapetalae</taxon>
        <taxon>rosids</taxon>
        <taxon>fabids</taxon>
        <taxon>Fabales</taxon>
        <taxon>Quillajaceae</taxon>
        <taxon>Quillaja</taxon>
    </lineage>
</organism>
<dbReference type="KEGG" id="qsa:O6P43_016530"/>
<dbReference type="Pfam" id="PF04535">
    <property type="entry name" value="CASP_dom"/>
    <property type="match status" value="1"/>
</dbReference>
<comment type="caution">
    <text evidence="10">The sequence shown here is derived from an EMBL/GenBank/DDBJ whole genome shotgun (WGS) entry which is preliminary data.</text>
</comment>
<dbReference type="GO" id="GO:0005886">
    <property type="term" value="C:plasma membrane"/>
    <property type="evidence" value="ECO:0007669"/>
    <property type="project" value="UniProtKB-SubCell"/>
</dbReference>
<feature type="transmembrane region" description="Helical" evidence="8">
    <location>
        <begin position="20"/>
        <end position="37"/>
    </location>
</feature>
<comment type="subcellular location">
    <subcellularLocation>
        <location evidence="1 8">Cell membrane</location>
        <topology evidence="1 8">Multi-pass membrane protein</topology>
    </subcellularLocation>
</comment>
<keyword evidence="7 8" id="KW-0472">Membrane</keyword>
<proteinExistence type="inferred from homology"/>
<feature type="domain" description="Casparian strip membrane protein" evidence="9">
    <location>
        <begin position="1"/>
        <end position="109"/>
    </location>
</feature>
<evidence type="ECO:0000256" key="4">
    <source>
        <dbReference type="ARBA" id="ARBA00022475"/>
    </source>
</evidence>
<keyword evidence="5 8" id="KW-0812">Transmembrane</keyword>
<accession>A0AAD7LN59</accession>
<evidence type="ECO:0000256" key="8">
    <source>
        <dbReference type="RuleBase" id="RU361233"/>
    </source>
</evidence>
<evidence type="ECO:0000256" key="1">
    <source>
        <dbReference type="ARBA" id="ARBA00004651"/>
    </source>
</evidence>
<evidence type="ECO:0000256" key="5">
    <source>
        <dbReference type="ARBA" id="ARBA00022692"/>
    </source>
</evidence>
<protein>
    <recommendedName>
        <fullName evidence="8">CASP-like protein</fullName>
    </recommendedName>
</protein>